<organism evidence="2 3">
    <name type="scientific">Pyronema omphalodes (strain CBS 100304)</name>
    <name type="common">Pyronema confluens</name>
    <dbReference type="NCBI Taxonomy" id="1076935"/>
    <lineage>
        <taxon>Eukaryota</taxon>
        <taxon>Fungi</taxon>
        <taxon>Dikarya</taxon>
        <taxon>Ascomycota</taxon>
        <taxon>Pezizomycotina</taxon>
        <taxon>Pezizomycetes</taxon>
        <taxon>Pezizales</taxon>
        <taxon>Pyronemataceae</taxon>
        <taxon>Pyronema</taxon>
    </lineage>
</organism>
<sequence length="63" mass="7338">MEIDFDARSSVRVCRLMMLCRMPGLQGYPSFCKIICDTYPEGGDTKTRETGKENEKRKENVFR</sequence>
<name>U4L551_PYROM</name>
<dbReference type="AlphaFoldDB" id="U4L551"/>
<accession>U4L551</accession>
<evidence type="ECO:0000313" key="3">
    <source>
        <dbReference type="Proteomes" id="UP000018144"/>
    </source>
</evidence>
<feature type="region of interest" description="Disordered" evidence="1">
    <location>
        <begin position="40"/>
        <end position="63"/>
    </location>
</feature>
<protein>
    <submittedName>
        <fullName evidence="2">Uncharacterized protein</fullName>
    </submittedName>
</protein>
<reference evidence="2 3" key="1">
    <citation type="journal article" date="2013" name="PLoS Genet.">
        <title>The genome and development-dependent transcriptomes of Pyronema confluens: a window into fungal evolution.</title>
        <authorList>
            <person name="Traeger S."/>
            <person name="Altegoer F."/>
            <person name="Freitag M."/>
            <person name="Gabaldon T."/>
            <person name="Kempken F."/>
            <person name="Kumar A."/>
            <person name="Marcet-Houben M."/>
            <person name="Poggeler S."/>
            <person name="Stajich J.E."/>
            <person name="Nowrousian M."/>
        </authorList>
    </citation>
    <scope>NUCLEOTIDE SEQUENCE [LARGE SCALE GENOMIC DNA]</scope>
    <source>
        <strain evidence="3">CBS 100304</strain>
        <tissue evidence="2">Vegetative mycelium</tissue>
    </source>
</reference>
<keyword evidence="3" id="KW-1185">Reference proteome</keyword>
<gene>
    <name evidence="2" type="ORF">PCON_11776</name>
</gene>
<dbReference type="EMBL" id="HF935680">
    <property type="protein sequence ID" value="CCX12182.1"/>
    <property type="molecule type" value="Genomic_DNA"/>
</dbReference>
<evidence type="ECO:0000256" key="1">
    <source>
        <dbReference type="SAM" id="MobiDB-lite"/>
    </source>
</evidence>
<dbReference type="Proteomes" id="UP000018144">
    <property type="component" value="Unassembled WGS sequence"/>
</dbReference>
<proteinExistence type="predicted"/>
<feature type="compositionally biased region" description="Basic and acidic residues" evidence="1">
    <location>
        <begin position="43"/>
        <end position="63"/>
    </location>
</feature>
<evidence type="ECO:0000313" key="2">
    <source>
        <dbReference type="EMBL" id="CCX12182.1"/>
    </source>
</evidence>